<dbReference type="Gene3D" id="3.60.120.10">
    <property type="entry name" value="Anthranilate synthase"/>
    <property type="match status" value="1"/>
</dbReference>
<sequence length="474" mass="53301">MQFSYSHQICELPYQIDQVVDLYKRYADPKQSFIFEYNNAGNKTMPPRFSVIGLSTLASIRVKNNALLLKTSQDEIAYPIADSTQVWSTLEQVLSEFEIMTPSQLPCFAGGWFGFWGYESVRYFEPQKLPFPNKKDLTDSADIALMLPKQLLVMDHQQARMWMVAYAQKGESVDLDLTDNGFDWQQDQTRSDVRYQFDKQNFMQAVEQLKQHITDGEIMQAVLSQRMCIDVSGQGINFFAKLRKASPSPYAFYVRMDNSCIFGASPETLVRSHDGQIVSFPMAGTRHRTSCEHTNQRLEADLLNDEKECAEHLMLIDLARNDVGKVAKLASVSVPKMMSVEHFSHVMHITSEVRAEQLAHTSALDVIRATLPAGTLSGAPKIRAMQLIDQYETVRRGLYGGGVGVLSEQNVDLAIVIRSALIKDGCLHIQAGAGVVADSVAVNEWQETLNKSRAMLEALGIEETKKDKEKSICY</sequence>
<gene>
    <name evidence="11" type="ORF">HG263_12520</name>
</gene>
<keyword evidence="4" id="KW-0479">Metal-binding</keyword>
<evidence type="ECO:0000256" key="6">
    <source>
        <dbReference type="ARBA" id="ARBA00023239"/>
    </source>
</evidence>
<evidence type="ECO:0000256" key="7">
    <source>
        <dbReference type="ARBA" id="ARBA00025634"/>
    </source>
</evidence>
<dbReference type="AlphaFoldDB" id="A0A849VFR3"/>
<evidence type="ECO:0000259" key="10">
    <source>
        <dbReference type="Pfam" id="PF04715"/>
    </source>
</evidence>
<protein>
    <recommendedName>
        <fullName evidence="3">Anthranilate synthase component 1</fullName>
    </recommendedName>
</protein>
<keyword evidence="5" id="KW-0460">Magnesium</keyword>
<proteinExistence type="predicted"/>
<dbReference type="Proteomes" id="UP000586305">
    <property type="component" value="Unassembled WGS sequence"/>
</dbReference>
<evidence type="ECO:0000256" key="3">
    <source>
        <dbReference type="ARBA" id="ARBA00020653"/>
    </source>
</evidence>
<feature type="domain" description="Anthranilate synthase component I N-terminal" evidence="10">
    <location>
        <begin position="17"/>
        <end position="162"/>
    </location>
</feature>
<evidence type="ECO:0000313" key="12">
    <source>
        <dbReference type="Proteomes" id="UP000586305"/>
    </source>
</evidence>
<dbReference type="InterPro" id="IPR019999">
    <property type="entry name" value="Anth_synth_I-like"/>
</dbReference>
<dbReference type="InterPro" id="IPR015890">
    <property type="entry name" value="Chorismate_C"/>
</dbReference>
<feature type="domain" description="Chorismate-utilising enzyme C-terminal" evidence="9">
    <location>
        <begin position="199"/>
        <end position="451"/>
    </location>
</feature>
<comment type="cofactor">
    <cofactor evidence="1">
        <name>Mg(2+)</name>
        <dbReference type="ChEBI" id="CHEBI:18420"/>
    </cofactor>
</comment>
<dbReference type="Pfam" id="PF04715">
    <property type="entry name" value="Anth_synt_I_N"/>
    <property type="match status" value="1"/>
</dbReference>
<dbReference type="InterPro" id="IPR006805">
    <property type="entry name" value="Anth_synth_I_N"/>
</dbReference>
<dbReference type="PRINTS" id="PR00095">
    <property type="entry name" value="ANTSNTHASEI"/>
</dbReference>
<dbReference type="PANTHER" id="PTHR11236:SF48">
    <property type="entry name" value="ISOCHORISMATE SYNTHASE MENF"/>
    <property type="match status" value="1"/>
</dbReference>
<dbReference type="PANTHER" id="PTHR11236">
    <property type="entry name" value="AMINOBENZOATE/ANTHRANILATE SYNTHASE"/>
    <property type="match status" value="1"/>
</dbReference>
<organism evidence="11 12">
    <name type="scientific">Pseudoalteromonas caenipelagi</name>
    <dbReference type="NCBI Taxonomy" id="2726988"/>
    <lineage>
        <taxon>Bacteria</taxon>
        <taxon>Pseudomonadati</taxon>
        <taxon>Pseudomonadota</taxon>
        <taxon>Gammaproteobacteria</taxon>
        <taxon>Alteromonadales</taxon>
        <taxon>Pseudoalteromonadaceae</taxon>
        <taxon>Pseudoalteromonas</taxon>
    </lineage>
</organism>
<comment type="catalytic activity">
    <reaction evidence="8">
        <text>chorismate + L-glutamine = anthranilate + pyruvate + L-glutamate + H(+)</text>
        <dbReference type="Rhea" id="RHEA:21732"/>
        <dbReference type="ChEBI" id="CHEBI:15361"/>
        <dbReference type="ChEBI" id="CHEBI:15378"/>
        <dbReference type="ChEBI" id="CHEBI:16567"/>
        <dbReference type="ChEBI" id="CHEBI:29748"/>
        <dbReference type="ChEBI" id="CHEBI:29985"/>
        <dbReference type="ChEBI" id="CHEBI:58359"/>
        <dbReference type="EC" id="4.1.3.27"/>
    </reaction>
</comment>
<keyword evidence="12" id="KW-1185">Reference proteome</keyword>
<dbReference type="SUPFAM" id="SSF56322">
    <property type="entry name" value="ADC synthase"/>
    <property type="match status" value="1"/>
</dbReference>
<comment type="subunit">
    <text evidence="2">Heterotetramer consisting of two non-identical subunits: a beta subunit (TrpG) and a large alpha subunit (TrpE).</text>
</comment>
<evidence type="ECO:0000256" key="2">
    <source>
        <dbReference type="ARBA" id="ARBA00011575"/>
    </source>
</evidence>
<reference evidence="11 12" key="1">
    <citation type="submission" date="2020-04" db="EMBL/GenBank/DDBJ databases">
        <title>Pseudoalteromonas caenipelagi sp. nov., isolated from a tidal flat.</title>
        <authorList>
            <person name="Park S."/>
            <person name="Yoon J.-H."/>
        </authorList>
    </citation>
    <scope>NUCLEOTIDE SEQUENCE [LARGE SCALE GENOMIC DNA]</scope>
    <source>
        <strain evidence="11 12">JBTF-M23</strain>
    </source>
</reference>
<keyword evidence="6" id="KW-0456">Lyase</keyword>
<dbReference type="GO" id="GO:0046872">
    <property type="term" value="F:metal ion binding"/>
    <property type="evidence" value="ECO:0007669"/>
    <property type="project" value="UniProtKB-KW"/>
</dbReference>
<evidence type="ECO:0000313" key="11">
    <source>
        <dbReference type="EMBL" id="NOU51353.1"/>
    </source>
</evidence>
<accession>A0A849VFR3</accession>
<evidence type="ECO:0000259" key="9">
    <source>
        <dbReference type="Pfam" id="PF00425"/>
    </source>
</evidence>
<dbReference type="EMBL" id="JABBPG010000004">
    <property type="protein sequence ID" value="NOU51353.1"/>
    <property type="molecule type" value="Genomic_DNA"/>
</dbReference>
<evidence type="ECO:0000256" key="4">
    <source>
        <dbReference type="ARBA" id="ARBA00022723"/>
    </source>
</evidence>
<comment type="function">
    <text evidence="7">Part of a heterotetrameric complex that catalyzes the two-step biosynthesis of anthranilate, an intermediate in the biosynthesis of L-tryptophan. In the first step, the glutamine-binding beta subunit (TrpG) of anthranilate synthase (AS) provides the glutamine amidotransferase activity which generates ammonia as a substrate that, along with chorismate, is used in the second step, catalyzed by the large alpha subunit of AS (TrpE) to produce anthranilate. In the absence of TrpG, TrpE can synthesize anthranilate directly from chorismate and high concentrations of ammonia.</text>
</comment>
<dbReference type="RefSeq" id="WP_171626411.1">
    <property type="nucleotide sequence ID" value="NZ_JABBPG010000004.1"/>
</dbReference>
<name>A0A849VFR3_9GAMM</name>
<dbReference type="GO" id="GO:0000162">
    <property type="term" value="P:L-tryptophan biosynthetic process"/>
    <property type="evidence" value="ECO:0007669"/>
    <property type="project" value="TreeGrafter"/>
</dbReference>
<dbReference type="GO" id="GO:0004049">
    <property type="term" value="F:anthranilate synthase activity"/>
    <property type="evidence" value="ECO:0007669"/>
    <property type="project" value="UniProtKB-EC"/>
</dbReference>
<evidence type="ECO:0000256" key="8">
    <source>
        <dbReference type="ARBA" id="ARBA00047683"/>
    </source>
</evidence>
<comment type="caution">
    <text evidence="11">The sequence shown here is derived from an EMBL/GenBank/DDBJ whole genome shotgun (WGS) entry which is preliminary data.</text>
</comment>
<evidence type="ECO:0000256" key="5">
    <source>
        <dbReference type="ARBA" id="ARBA00022842"/>
    </source>
</evidence>
<dbReference type="InterPro" id="IPR005801">
    <property type="entry name" value="ADC_synthase"/>
</dbReference>
<evidence type="ECO:0000256" key="1">
    <source>
        <dbReference type="ARBA" id="ARBA00001946"/>
    </source>
</evidence>
<dbReference type="Pfam" id="PF00425">
    <property type="entry name" value="Chorismate_bind"/>
    <property type="match status" value="1"/>
</dbReference>